<reference evidence="1 2" key="1">
    <citation type="submission" date="2023-03" db="EMBL/GenBank/DDBJ databases">
        <title>High recombination rates correlate with genetic variation in Cardiocondyla obscurior ants.</title>
        <authorList>
            <person name="Errbii M."/>
        </authorList>
    </citation>
    <scope>NUCLEOTIDE SEQUENCE [LARGE SCALE GENOMIC DNA]</scope>
    <source>
        <strain evidence="1">Alpha-2009</strain>
        <tissue evidence="1">Whole body</tissue>
    </source>
</reference>
<keyword evidence="2" id="KW-1185">Reference proteome</keyword>
<evidence type="ECO:0000313" key="1">
    <source>
        <dbReference type="EMBL" id="KAL0101322.1"/>
    </source>
</evidence>
<dbReference type="Proteomes" id="UP001430953">
    <property type="component" value="Unassembled WGS sequence"/>
</dbReference>
<name>A0AAW2EI81_9HYME</name>
<sequence length="168" mass="19460">MNSRIHRSTNPSTHDPTVLSLGICTARKKRRPNAGSGILHGIVNGTSCRQRPPRLHISFMLIFNESISPRLAINCIMSYHNLKKNIYIYIYVRMICCDIGNASRIPNCNFLFKFVCNLLGTLSPSPLQTLFSRLYTHRWWSVFRILLKYYFLVIKNIKLQTMLTPRVT</sequence>
<protein>
    <submittedName>
        <fullName evidence="1">Uncharacterized protein</fullName>
    </submittedName>
</protein>
<proteinExistence type="predicted"/>
<dbReference type="EMBL" id="JADYXP020000024">
    <property type="protein sequence ID" value="KAL0101322.1"/>
    <property type="molecule type" value="Genomic_DNA"/>
</dbReference>
<evidence type="ECO:0000313" key="2">
    <source>
        <dbReference type="Proteomes" id="UP001430953"/>
    </source>
</evidence>
<dbReference type="AlphaFoldDB" id="A0AAW2EI81"/>
<gene>
    <name evidence="1" type="ORF">PUN28_018847</name>
</gene>
<accession>A0AAW2EI81</accession>
<organism evidence="1 2">
    <name type="scientific">Cardiocondyla obscurior</name>
    <dbReference type="NCBI Taxonomy" id="286306"/>
    <lineage>
        <taxon>Eukaryota</taxon>
        <taxon>Metazoa</taxon>
        <taxon>Ecdysozoa</taxon>
        <taxon>Arthropoda</taxon>
        <taxon>Hexapoda</taxon>
        <taxon>Insecta</taxon>
        <taxon>Pterygota</taxon>
        <taxon>Neoptera</taxon>
        <taxon>Endopterygota</taxon>
        <taxon>Hymenoptera</taxon>
        <taxon>Apocrita</taxon>
        <taxon>Aculeata</taxon>
        <taxon>Formicoidea</taxon>
        <taxon>Formicidae</taxon>
        <taxon>Myrmicinae</taxon>
        <taxon>Cardiocondyla</taxon>
    </lineage>
</organism>
<comment type="caution">
    <text evidence="1">The sequence shown here is derived from an EMBL/GenBank/DDBJ whole genome shotgun (WGS) entry which is preliminary data.</text>
</comment>